<dbReference type="AlphaFoldDB" id="A0AAW9R4D5"/>
<dbReference type="Gene3D" id="3.10.420.10">
    <property type="entry name" value="SecB-like"/>
    <property type="match status" value="1"/>
</dbReference>
<dbReference type="PANTHER" id="PTHR36918:SF1">
    <property type="entry name" value="PROTEIN-EXPORT PROTEIN SECB"/>
    <property type="match status" value="1"/>
</dbReference>
<keyword evidence="7" id="KW-1185">Reference proteome</keyword>
<sequence>MADETANGAAGAAPEAGNQPQFALQRIYIKDASFEAPNAPQVFQEQGQPELQLNLGQKVAGLGEGVFEVVLTVSLTCTLNGKNAYLAEVQQAGIFTIAGFDAQNTDALLGTYAPNTLFPYARQQIADMVQNGGFPPFLIQPINFDQIYAESLRRRQQGEGQTDTTPDAGHA</sequence>
<evidence type="ECO:0000256" key="5">
    <source>
        <dbReference type="HAMAP-Rule" id="MF_00821"/>
    </source>
</evidence>
<comment type="function">
    <text evidence="5">One of the proteins required for the normal export of preproteins out of the cell cytoplasm. It is a molecular chaperone that binds to a subset of precursor proteins, maintaining them in a translocation-competent state. It also specifically binds to its receptor SecA.</text>
</comment>
<dbReference type="NCBIfam" id="NF004393">
    <property type="entry name" value="PRK05751.1-4"/>
    <property type="match status" value="1"/>
</dbReference>
<gene>
    <name evidence="5 6" type="primary">secB</name>
    <name evidence="6" type="ORF">WB794_10940</name>
</gene>
<dbReference type="GO" id="GO:0015031">
    <property type="term" value="P:protein transport"/>
    <property type="evidence" value="ECO:0007669"/>
    <property type="project" value="UniProtKB-UniRule"/>
</dbReference>
<dbReference type="NCBIfam" id="TIGR00809">
    <property type="entry name" value="secB"/>
    <property type="match status" value="1"/>
</dbReference>
<dbReference type="GO" id="GO:0051262">
    <property type="term" value="P:protein tetramerization"/>
    <property type="evidence" value="ECO:0007669"/>
    <property type="project" value="InterPro"/>
</dbReference>
<dbReference type="GO" id="GO:0005737">
    <property type="term" value="C:cytoplasm"/>
    <property type="evidence" value="ECO:0007669"/>
    <property type="project" value="UniProtKB-SubCell"/>
</dbReference>
<comment type="subcellular location">
    <subcellularLocation>
        <location evidence="5">Cytoplasm</location>
    </subcellularLocation>
</comment>
<dbReference type="EMBL" id="JBBDHC010000016">
    <property type="protein sequence ID" value="MEJ1250185.1"/>
    <property type="molecule type" value="Genomic_DNA"/>
</dbReference>
<proteinExistence type="inferred from homology"/>
<dbReference type="GO" id="GO:0006457">
    <property type="term" value="P:protein folding"/>
    <property type="evidence" value="ECO:0007669"/>
    <property type="project" value="UniProtKB-UniRule"/>
</dbReference>
<evidence type="ECO:0000256" key="3">
    <source>
        <dbReference type="ARBA" id="ARBA00022927"/>
    </source>
</evidence>
<dbReference type="HAMAP" id="MF_00821">
    <property type="entry name" value="SecB"/>
    <property type="match status" value="1"/>
</dbReference>
<dbReference type="InterPro" id="IPR003708">
    <property type="entry name" value="SecB"/>
</dbReference>
<dbReference type="GO" id="GO:0051082">
    <property type="term" value="F:unfolded protein binding"/>
    <property type="evidence" value="ECO:0007669"/>
    <property type="project" value="InterPro"/>
</dbReference>
<comment type="similarity">
    <text evidence="1 5">Belongs to the SecB family.</text>
</comment>
<dbReference type="Pfam" id="PF02556">
    <property type="entry name" value="SecB"/>
    <property type="match status" value="1"/>
</dbReference>
<keyword evidence="4 5" id="KW-0811">Translocation</keyword>
<dbReference type="RefSeq" id="WP_337335891.1">
    <property type="nucleotide sequence ID" value="NZ_JBBDHC010000016.1"/>
</dbReference>
<dbReference type="Proteomes" id="UP001364472">
    <property type="component" value="Unassembled WGS sequence"/>
</dbReference>
<dbReference type="InterPro" id="IPR035958">
    <property type="entry name" value="SecB-like_sf"/>
</dbReference>
<dbReference type="SUPFAM" id="SSF54611">
    <property type="entry name" value="SecB-like"/>
    <property type="match status" value="1"/>
</dbReference>
<dbReference type="NCBIfam" id="NF004391">
    <property type="entry name" value="PRK05751.1-2"/>
    <property type="match status" value="1"/>
</dbReference>
<name>A0AAW9R4D5_9GAMM</name>
<reference evidence="6 7" key="1">
    <citation type="journal article" date="2016" name="Antonie Van Leeuwenhoek">
        <title>Denitratimonas tolerans gen. nov., sp. nov., a denitrifying bacterium isolated from a bioreactor for tannery wastewater treatment.</title>
        <authorList>
            <person name="Han S.I."/>
            <person name="Kim J.O."/>
            <person name="Lee Y.R."/>
            <person name="Ekpeghere K.I."/>
            <person name="Koh S.C."/>
            <person name="Whang K.S."/>
        </authorList>
    </citation>
    <scope>NUCLEOTIDE SEQUENCE [LARGE SCALE GENOMIC DNA]</scope>
    <source>
        <strain evidence="6 7">KACC 17565</strain>
    </source>
</reference>
<protein>
    <recommendedName>
        <fullName evidence="5">Protein-export protein SecB</fullName>
    </recommendedName>
</protein>
<accession>A0AAW9R4D5</accession>
<dbReference type="PANTHER" id="PTHR36918">
    <property type="match status" value="1"/>
</dbReference>
<comment type="subunit">
    <text evidence="5">Homotetramer, a dimer of dimers. One homotetramer interacts with 1 SecA dimer.</text>
</comment>
<keyword evidence="2 5" id="KW-0813">Transport</keyword>
<dbReference type="PRINTS" id="PR01594">
    <property type="entry name" value="SECBCHAPRONE"/>
</dbReference>
<keyword evidence="5" id="KW-0963">Cytoplasm</keyword>
<keyword evidence="5" id="KW-0143">Chaperone</keyword>
<evidence type="ECO:0000313" key="7">
    <source>
        <dbReference type="Proteomes" id="UP001364472"/>
    </source>
</evidence>
<comment type="caution">
    <text evidence="6">The sequence shown here is derived from an EMBL/GenBank/DDBJ whole genome shotgun (WGS) entry which is preliminary data.</text>
</comment>
<keyword evidence="3 5" id="KW-0653">Protein transport</keyword>
<evidence type="ECO:0000256" key="4">
    <source>
        <dbReference type="ARBA" id="ARBA00023010"/>
    </source>
</evidence>
<evidence type="ECO:0000256" key="2">
    <source>
        <dbReference type="ARBA" id="ARBA00022448"/>
    </source>
</evidence>
<evidence type="ECO:0000256" key="1">
    <source>
        <dbReference type="ARBA" id="ARBA00009990"/>
    </source>
</evidence>
<organism evidence="6 7">
    <name type="scientific">Denitratimonas tolerans</name>
    <dbReference type="NCBI Taxonomy" id="1338420"/>
    <lineage>
        <taxon>Bacteria</taxon>
        <taxon>Pseudomonadati</taxon>
        <taxon>Pseudomonadota</taxon>
        <taxon>Gammaproteobacteria</taxon>
        <taxon>Lysobacterales</taxon>
        <taxon>Lysobacteraceae</taxon>
        <taxon>Denitratimonas</taxon>
    </lineage>
</organism>
<evidence type="ECO:0000313" key="6">
    <source>
        <dbReference type="EMBL" id="MEJ1250185.1"/>
    </source>
</evidence>